<organism evidence="12 13">
    <name type="scientific">Limnobacter profundi</name>
    <dbReference type="NCBI Taxonomy" id="2732163"/>
    <lineage>
        <taxon>Bacteria</taxon>
        <taxon>Pseudomonadati</taxon>
        <taxon>Pseudomonadota</taxon>
        <taxon>Betaproteobacteria</taxon>
        <taxon>Burkholderiales</taxon>
        <taxon>Burkholderiaceae</taxon>
        <taxon>Limnobacter</taxon>
    </lineage>
</organism>
<proteinExistence type="inferred from homology"/>
<name>A0ABX6N7E8_9BURK</name>
<accession>A0ABX6N7E8</accession>
<dbReference type="InterPro" id="IPR011545">
    <property type="entry name" value="DEAD/DEAH_box_helicase_dom"/>
</dbReference>
<feature type="compositionally biased region" description="Gly residues" evidence="8">
    <location>
        <begin position="391"/>
        <end position="423"/>
    </location>
</feature>
<evidence type="ECO:0000259" key="11">
    <source>
        <dbReference type="PROSITE" id="PS51195"/>
    </source>
</evidence>
<dbReference type="InterPro" id="IPR014001">
    <property type="entry name" value="Helicase_ATP-bd"/>
</dbReference>
<dbReference type="Gene3D" id="3.40.50.300">
    <property type="entry name" value="P-loop containing nucleotide triphosphate hydrolases"/>
    <property type="match status" value="2"/>
</dbReference>
<keyword evidence="4 7" id="KW-0067">ATP-binding</keyword>
<keyword evidence="13" id="KW-1185">Reference proteome</keyword>
<evidence type="ECO:0000256" key="3">
    <source>
        <dbReference type="ARBA" id="ARBA00022806"/>
    </source>
</evidence>
<evidence type="ECO:0000256" key="2">
    <source>
        <dbReference type="ARBA" id="ARBA00022801"/>
    </source>
</evidence>
<feature type="compositionally biased region" description="Basic and acidic residues" evidence="8">
    <location>
        <begin position="424"/>
        <end position="560"/>
    </location>
</feature>
<reference evidence="12 13" key="1">
    <citation type="submission" date="2020-05" db="EMBL/GenBank/DDBJ databases">
        <title>Compete genome of Limnobacter sp. SAORIC-580.</title>
        <authorList>
            <person name="Song J."/>
            <person name="Cho J.-C."/>
        </authorList>
    </citation>
    <scope>NUCLEOTIDE SEQUENCE [LARGE SCALE GENOMIC DNA]</scope>
    <source>
        <strain evidence="12 13">SAORIC-580</strain>
    </source>
</reference>
<dbReference type="InterPro" id="IPR000629">
    <property type="entry name" value="RNA-helicase_DEAD-box_CS"/>
</dbReference>
<keyword evidence="1 7" id="KW-0547">Nucleotide-binding</keyword>
<feature type="domain" description="DEAD-box RNA helicase Q" evidence="11">
    <location>
        <begin position="3"/>
        <end position="31"/>
    </location>
</feature>
<dbReference type="InterPro" id="IPR014014">
    <property type="entry name" value="RNA_helicase_DEAD_Q_motif"/>
</dbReference>
<evidence type="ECO:0000256" key="8">
    <source>
        <dbReference type="SAM" id="MobiDB-lite"/>
    </source>
</evidence>
<gene>
    <name evidence="12" type="ORF">HKT17_11950</name>
</gene>
<evidence type="ECO:0000256" key="6">
    <source>
        <dbReference type="PROSITE-ProRule" id="PRU00552"/>
    </source>
</evidence>
<dbReference type="PANTHER" id="PTHR47959">
    <property type="entry name" value="ATP-DEPENDENT RNA HELICASE RHLE-RELATED"/>
    <property type="match status" value="1"/>
</dbReference>
<dbReference type="PROSITE" id="PS00039">
    <property type="entry name" value="DEAD_ATP_HELICASE"/>
    <property type="match status" value="1"/>
</dbReference>
<dbReference type="SMART" id="SM00487">
    <property type="entry name" value="DEXDc"/>
    <property type="match status" value="1"/>
</dbReference>
<keyword evidence="3 7" id="KW-0347">Helicase</keyword>
<feature type="compositionally biased region" description="Basic and acidic residues" evidence="8">
    <location>
        <begin position="604"/>
        <end position="617"/>
    </location>
</feature>
<dbReference type="SUPFAM" id="SSF52540">
    <property type="entry name" value="P-loop containing nucleoside triphosphate hydrolases"/>
    <property type="match status" value="1"/>
</dbReference>
<dbReference type="InterPro" id="IPR001650">
    <property type="entry name" value="Helicase_C-like"/>
</dbReference>
<evidence type="ECO:0000256" key="4">
    <source>
        <dbReference type="ARBA" id="ARBA00022840"/>
    </source>
</evidence>
<feature type="short sequence motif" description="Q motif" evidence="6">
    <location>
        <begin position="3"/>
        <end position="31"/>
    </location>
</feature>
<dbReference type="SMART" id="SM00490">
    <property type="entry name" value="HELICc"/>
    <property type="match status" value="1"/>
</dbReference>
<feature type="domain" description="Helicase ATP-binding" evidence="9">
    <location>
        <begin position="34"/>
        <end position="211"/>
    </location>
</feature>
<dbReference type="Proteomes" id="UP000501130">
    <property type="component" value="Chromosome"/>
</dbReference>
<evidence type="ECO:0000256" key="1">
    <source>
        <dbReference type="ARBA" id="ARBA00022741"/>
    </source>
</evidence>
<protein>
    <submittedName>
        <fullName evidence="12">DEAD/DEAH box helicase</fullName>
    </submittedName>
</protein>
<dbReference type="InterPro" id="IPR027417">
    <property type="entry name" value="P-loop_NTPase"/>
</dbReference>
<evidence type="ECO:0000259" key="9">
    <source>
        <dbReference type="PROSITE" id="PS51192"/>
    </source>
</evidence>
<dbReference type="EMBL" id="CP053084">
    <property type="protein sequence ID" value="QJR30360.1"/>
    <property type="molecule type" value="Genomic_DNA"/>
</dbReference>
<dbReference type="CDD" id="cd18787">
    <property type="entry name" value="SF2_C_DEAD"/>
    <property type="match status" value="1"/>
</dbReference>
<dbReference type="RefSeq" id="WP_171100315.1">
    <property type="nucleotide sequence ID" value="NZ_CP053084.1"/>
</dbReference>
<evidence type="ECO:0000313" key="13">
    <source>
        <dbReference type="Proteomes" id="UP000501130"/>
    </source>
</evidence>
<feature type="compositionally biased region" description="Basic and acidic residues" evidence="8">
    <location>
        <begin position="569"/>
        <end position="590"/>
    </location>
</feature>
<dbReference type="Pfam" id="PF00271">
    <property type="entry name" value="Helicase_C"/>
    <property type="match status" value="1"/>
</dbReference>
<dbReference type="PROSITE" id="PS51192">
    <property type="entry name" value="HELICASE_ATP_BIND_1"/>
    <property type="match status" value="1"/>
</dbReference>
<dbReference type="PROSITE" id="PS51194">
    <property type="entry name" value="HELICASE_CTER"/>
    <property type="match status" value="1"/>
</dbReference>
<evidence type="ECO:0000256" key="5">
    <source>
        <dbReference type="ARBA" id="ARBA00038437"/>
    </source>
</evidence>
<dbReference type="Pfam" id="PF00270">
    <property type="entry name" value="DEAD"/>
    <property type="match status" value="1"/>
</dbReference>
<feature type="domain" description="Helicase C-terminal" evidence="10">
    <location>
        <begin position="222"/>
        <end position="384"/>
    </location>
</feature>
<dbReference type="PROSITE" id="PS51195">
    <property type="entry name" value="Q_MOTIF"/>
    <property type="match status" value="1"/>
</dbReference>
<feature type="region of interest" description="Disordered" evidence="8">
    <location>
        <begin position="378"/>
        <end position="633"/>
    </location>
</feature>
<sequence>MSMSFDDMGLAAPLLQALNALNITAPTPVQAEVVPLGKEGGDLMVSSQTGSGKTFGFLLPVMHRMMTGEQSPMEMLAGPECLVLCPTRELAQQVSQDAINLVKFTKGVRVATVVGGMPYGKQMASLRGARIVVGTPGRLLDLAQQGKLNLSTVTTLIVDEADRMLDLGFSEDLEAIDQLCGNRIQTLMFSATFAKRIIGLAENIMNNPKRIEMAAQNEANTDIAQKLMWADNRGHKRKLLNHWLEHPDMVQAVVFTSTQIDAENLARDLADEGVRACALHGGMPQVVRNRRLASVRKGDIKVLVATDVAARGLDVPAISHVINYGMPMKSEDYVHRIGRTGRAGRSGVAVTLAEACDIISVRGIERFINSRIPEEQVEGLEPRGNFTQAPRGGGKPGGGRGRSGGGGYAGNGGGRSEGRSFGGGERKSYGDKPSFGDRKPFEAREERSFGERKSYGDKPAFGERKSYGDRPAFGERKSFGDKPAFGERKSFGDRKPYEAREERSFGDRKPFVQGEERSFGDRKPFGERKSFGDKPSFGDRKPFGERKSFGDKPSFGDRKPSGFSGNSDAPKKWNRDAERPSFPRSEERARPAFRAEGTAAPSGPKREHASGARKENAARNMGDRGGFSRRRAG</sequence>
<comment type="similarity">
    <text evidence="5 7">Belongs to the DEAD box helicase family.</text>
</comment>
<dbReference type="InterPro" id="IPR044742">
    <property type="entry name" value="DEAD/DEAH_RhlB"/>
</dbReference>
<dbReference type="PANTHER" id="PTHR47959:SF17">
    <property type="entry name" value="ATP-DEPENDENT RNA HELICASE DEAD BOX FAMILY"/>
    <property type="match status" value="1"/>
</dbReference>
<keyword evidence="2 7" id="KW-0378">Hydrolase</keyword>
<evidence type="ECO:0000259" key="10">
    <source>
        <dbReference type="PROSITE" id="PS51194"/>
    </source>
</evidence>
<evidence type="ECO:0000313" key="12">
    <source>
        <dbReference type="EMBL" id="QJR30360.1"/>
    </source>
</evidence>
<dbReference type="GO" id="GO:0004386">
    <property type="term" value="F:helicase activity"/>
    <property type="evidence" value="ECO:0007669"/>
    <property type="project" value="UniProtKB-KW"/>
</dbReference>
<evidence type="ECO:0000256" key="7">
    <source>
        <dbReference type="RuleBase" id="RU000492"/>
    </source>
</evidence>
<dbReference type="InterPro" id="IPR050079">
    <property type="entry name" value="DEAD_box_RNA_helicase"/>
</dbReference>
<dbReference type="CDD" id="cd00268">
    <property type="entry name" value="DEADc"/>
    <property type="match status" value="1"/>
</dbReference>